<dbReference type="RefSeq" id="WP_095620986.1">
    <property type="nucleotide sequence ID" value="NZ_NSKB01000004.1"/>
</dbReference>
<comment type="caution">
    <text evidence="12">The sequence shown here is derived from an EMBL/GenBank/DDBJ whole genome shotgun (WGS) entry which is preliminary data.</text>
</comment>
<evidence type="ECO:0000313" key="13">
    <source>
        <dbReference type="Proteomes" id="UP000217771"/>
    </source>
</evidence>
<feature type="domain" description="Peptidase M4 C-terminal" evidence="10">
    <location>
        <begin position="176"/>
        <end position="345"/>
    </location>
</feature>
<evidence type="ECO:0000256" key="1">
    <source>
        <dbReference type="ARBA" id="ARBA00009388"/>
    </source>
</evidence>
<evidence type="ECO:0000259" key="10">
    <source>
        <dbReference type="Pfam" id="PF02868"/>
    </source>
</evidence>
<dbReference type="AlphaFoldDB" id="A0A2A2EVV1"/>
<dbReference type="Proteomes" id="UP000217771">
    <property type="component" value="Unassembled WGS sequence"/>
</dbReference>
<dbReference type="InterPro" id="IPR001570">
    <property type="entry name" value="Peptidase_M4_C_domain"/>
</dbReference>
<proteinExistence type="inferred from homology"/>
<dbReference type="GO" id="GO:0046872">
    <property type="term" value="F:metal ion binding"/>
    <property type="evidence" value="ECO:0007669"/>
    <property type="project" value="UniProtKB-UniRule"/>
</dbReference>
<dbReference type="GO" id="GO:0005576">
    <property type="term" value="C:extracellular region"/>
    <property type="evidence" value="ECO:0007669"/>
    <property type="project" value="UniProtKB-SubCell"/>
</dbReference>
<keyword evidence="5 8" id="KW-0862">Zinc</keyword>
<comment type="cofactor">
    <cofactor evidence="8">
        <name>Zn(2+)</name>
        <dbReference type="ChEBI" id="CHEBI:29105"/>
    </cofactor>
</comment>
<dbReference type="GO" id="GO:0004222">
    <property type="term" value="F:metalloendopeptidase activity"/>
    <property type="evidence" value="ECO:0007669"/>
    <property type="project" value="UniProtKB-UniRule"/>
</dbReference>
<dbReference type="PANTHER" id="PTHR43579:SF1">
    <property type="entry name" value="NEUTRAL METALLOPROTEINASE"/>
    <property type="match status" value="1"/>
</dbReference>
<feature type="domain" description="Peptidase M4" evidence="9">
    <location>
        <begin position="66"/>
        <end position="173"/>
    </location>
</feature>
<evidence type="ECO:0000256" key="4">
    <source>
        <dbReference type="ARBA" id="ARBA00022801"/>
    </source>
</evidence>
<evidence type="ECO:0000256" key="2">
    <source>
        <dbReference type="ARBA" id="ARBA00022670"/>
    </source>
</evidence>
<name>A0A2A2EVV1_9GAMM</name>
<protein>
    <recommendedName>
        <fullName evidence="8">Neutral metalloproteinase</fullName>
        <ecNumber evidence="8">3.4.24.-</ecNumber>
    </recommendedName>
</protein>
<reference evidence="12 13" key="1">
    <citation type="submission" date="2017-08" db="EMBL/GenBank/DDBJ databases">
        <title>Halomonas alkalisoli sp. nov., isolated from saline alkaline soil.</title>
        <authorList>
            <person name="Wang D."/>
            <person name="Zhang G."/>
        </authorList>
    </citation>
    <scope>NUCLEOTIDE SEQUENCE [LARGE SCALE GENOMIC DNA]</scope>
    <source>
        <strain evidence="12 13">WRN001</strain>
    </source>
</reference>
<dbReference type="InterPro" id="IPR032475">
    <property type="entry name" value="Protealysin_N_PP"/>
</dbReference>
<dbReference type="Pfam" id="PF01447">
    <property type="entry name" value="Peptidase_M4"/>
    <property type="match status" value="1"/>
</dbReference>
<keyword evidence="2 8" id="KW-0645">Protease</keyword>
<dbReference type="SUPFAM" id="SSF55486">
    <property type="entry name" value="Metalloproteases ('zincins'), catalytic domain"/>
    <property type="match status" value="1"/>
</dbReference>
<evidence type="ECO:0000256" key="5">
    <source>
        <dbReference type="ARBA" id="ARBA00022833"/>
    </source>
</evidence>
<dbReference type="CDD" id="cd09597">
    <property type="entry name" value="M4_TLP"/>
    <property type="match status" value="1"/>
</dbReference>
<accession>A0A2A2EVV1</accession>
<evidence type="ECO:0000256" key="8">
    <source>
        <dbReference type="RuleBase" id="RU366073"/>
    </source>
</evidence>
<evidence type="ECO:0000256" key="7">
    <source>
        <dbReference type="PIRSR" id="PIRSR623612-1"/>
    </source>
</evidence>
<dbReference type="Pfam" id="PF02868">
    <property type="entry name" value="Peptidase_M4_C"/>
    <property type="match status" value="1"/>
</dbReference>
<dbReference type="InterPro" id="IPR052759">
    <property type="entry name" value="Metalloprotease_M4"/>
</dbReference>
<feature type="active site" description="Proton donor" evidence="7">
    <location>
        <position position="267"/>
    </location>
</feature>
<comment type="function">
    <text evidence="8">Extracellular zinc metalloprotease.</text>
</comment>
<dbReference type="GO" id="GO:0006508">
    <property type="term" value="P:proteolysis"/>
    <property type="evidence" value="ECO:0007669"/>
    <property type="project" value="UniProtKB-KW"/>
</dbReference>
<dbReference type="EMBL" id="NSKB01000004">
    <property type="protein sequence ID" value="PAU76594.1"/>
    <property type="molecule type" value="Genomic_DNA"/>
</dbReference>
<evidence type="ECO:0000259" key="11">
    <source>
        <dbReference type="Pfam" id="PF16485"/>
    </source>
</evidence>
<evidence type="ECO:0000256" key="3">
    <source>
        <dbReference type="ARBA" id="ARBA00022723"/>
    </source>
</evidence>
<evidence type="ECO:0000256" key="6">
    <source>
        <dbReference type="ARBA" id="ARBA00023049"/>
    </source>
</evidence>
<dbReference type="Gene3D" id="3.10.170.10">
    <property type="match status" value="1"/>
</dbReference>
<comment type="subcellular location">
    <subcellularLocation>
        <location evidence="8">Secreted</location>
    </subcellularLocation>
</comment>
<keyword evidence="6 8" id="KW-0482">Metalloprotease</keyword>
<evidence type="ECO:0000313" key="12">
    <source>
        <dbReference type="EMBL" id="PAU76594.1"/>
    </source>
</evidence>
<dbReference type="InterPro" id="IPR013856">
    <property type="entry name" value="Peptidase_M4_domain"/>
</dbReference>
<dbReference type="Pfam" id="PF16485">
    <property type="entry name" value="PLN_propep"/>
    <property type="match status" value="1"/>
</dbReference>
<keyword evidence="3" id="KW-0479">Metal-binding</keyword>
<organism evidence="12 13">
    <name type="scientific">Halomonas salipaludis</name>
    <dbReference type="NCBI Taxonomy" id="2032625"/>
    <lineage>
        <taxon>Bacteria</taxon>
        <taxon>Pseudomonadati</taxon>
        <taxon>Pseudomonadota</taxon>
        <taxon>Gammaproteobacteria</taxon>
        <taxon>Oceanospirillales</taxon>
        <taxon>Halomonadaceae</taxon>
        <taxon>Halomonas</taxon>
    </lineage>
</organism>
<dbReference type="EC" id="3.4.24.-" evidence="8"/>
<evidence type="ECO:0000259" key="9">
    <source>
        <dbReference type="Pfam" id="PF01447"/>
    </source>
</evidence>
<feature type="active site" evidence="7">
    <location>
        <position position="166"/>
    </location>
</feature>
<dbReference type="PANTHER" id="PTHR43579">
    <property type="match status" value="1"/>
</dbReference>
<gene>
    <name evidence="12" type="ORF">CK498_11390</name>
</gene>
<dbReference type="InterPro" id="IPR023612">
    <property type="entry name" value="Peptidase_M4"/>
</dbReference>
<feature type="domain" description="Protealysin N-terminal propeptide" evidence="11">
    <location>
        <begin position="11"/>
        <end position="36"/>
    </location>
</feature>
<keyword evidence="8" id="KW-0964">Secreted</keyword>
<keyword evidence="13" id="KW-1185">Reference proteome</keyword>
<dbReference type="Gene3D" id="1.10.390.10">
    <property type="entry name" value="Neutral Protease Domain 2"/>
    <property type="match status" value="1"/>
</dbReference>
<sequence length="348" mass="38817">MTDIQHVSRPFVPPYLLERIASGGSQRLRECARHTLLADRQFRAREGAAHLPQGSSARGQVVRYIYSAGQRQELPGRLVRREGDEAESGDAAIDEAYHGLGATYRYFWEKHQRHSIDDRGMALQATVHFGRDYENAFWDGTQMVFGDGDGELFNRFTIALDIIAHELTHGVIQHEADLVYAHQAGALNESLSDVFGSLVKQYRLGQRVEEADWLIGAGLFTERVAGRALRSMADPGSAYDDPLLGRDPQPGHMRDFVETEDDNGGVHINSGIPNRAFHRLAMALGGHAWDVAGPLWYATLLDERLGRESDFTAFAELTLDNAGQRYGQGSREWTATRDAWRDVGVAVR</sequence>
<dbReference type="PRINTS" id="PR00730">
    <property type="entry name" value="THERMOLYSIN"/>
</dbReference>
<comment type="similarity">
    <text evidence="1 8">Belongs to the peptidase M4 family.</text>
</comment>
<dbReference type="InterPro" id="IPR027268">
    <property type="entry name" value="Peptidase_M4/M1_CTD_sf"/>
</dbReference>
<keyword evidence="4 8" id="KW-0378">Hydrolase</keyword>
<dbReference type="OrthoDB" id="5378341at2"/>